<dbReference type="InterPro" id="IPR011008">
    <property type="entry name" value="Dimeric_a/b-barrel"/>
</dbReference>
<proteinExistence type="predicted"/>
<evidence type="ECO:0000313" key="3">
    <source>
        <dbReference type="Proteomes" id="UP000220527"/>
    </source>
</evidence>
<keyword evidence="3" id="KW-1185">Reference proteome</keyword>
<sequence length="77" mass="8180">MEAKAYVLIEAESGRVADVLTALRTIQGMSAVDAVTGPYDIVAVVQTPDPRQIGHLVMNEIQGVEGIKRTVTCIVIG</sequence>
<gene>
    <name evidence="2" type="ORF">CJ255_03550</name>
</gene>
<protein>
    <submittedName>
        <fullName evidence="2">AsnC family transcriptional regulator</fullName>
    </submittedName>
</protein>
<dbReference type="RefSeq" id="WP_097642718.1">
    <property type="nucleotide sequence ID" value="NZ_NQWI01000009.1"/>
</dbReference>
<comment type="caution">
    <text evidence="2">The sequence shown here is derived from an EMBL/GenBank/DDBJ whole genome shotgun (WGS) entry which is preliminary data.</text>
</comment>
<dbReference type="InterPro" id="IPR019887">
    <property type="entry name" value="Tscrpt_reg_AsnC/Lrp_C"/>
</dbReference>
<feature type="domain" description="Transcription regulator AsnC/Lrp ligand binding" evidence="1">
    <location>
        <begin position="7"/>
        <end position="76"/>
    </location>
</feature>
<reference evidence="3" key="1">
    <citation type="submission" date="2017-08" db="EMBL/GenBank/DDBJ databases">
        <authorList>
            <person name="Grouzdev D.S."/>
            <person name="Gaisin V.A."/>
            <person name="Rysina M.S."/>
            <person name="Gorlenko V.M."/>
        </authorList>
    </citation>
    <scope>NUCLEOTIDE SEQUENCE [LARGE SCALE GENOMIC DNA]</scope>
    <source>
        <strain evidence="3">Kir15-3F</strain>
    </source>
</reference>
<accession>A0A2A6RNH6</accession>
<evidence type="ECO:0000313" key="2">
    <source>
        <dbReference type="EMBL" id="PDW04465.1"/>
    </source>
</evidence>
<dbReference type="Gene3D" id="3.30.70.920">
    <property type="match status" value="1"/>
</dbReference>
<name>A0A2A6RNH6_9CHLR</name>
<organism evidence="2 3">
    <name type="scientific">Candidatus Viridilinea mediisalina</name>
    <dbReference type="NCBI Taxonomy" id="2024553"/>
    <lineage>
        <taxon>Bacteria</taxon>
        <taxon>Bacillati</taxon>
        <taxon>Chloroflexota</taxon>
        <taxon>Chloroflexia</taxon>
        <taxon>Chloroflexales</taxon>
        <taxon>Chloroflexineae</taxon>
        <taxon>Oscillochloridaceae</taxon>
        <taxon>Candidatus Viridilinea</taxon>
    </lineage>
</organism>
<dbReference type="SUPFAM" id="SSF54909">
    <property type="entry name" value="Dimeric alpha+beta barrel"/>
    <property type="match status" value="1"/>
</dbReference>
<dbReference type="EMBL" id="NQWI01000009">
    <property type="protein sequence ID" value="PDW04465.1"/>
    <property type="molecule type" value="Genomic_DNA"/>
</dbReference>
<dbReference type="AlphaFoldDB" id="A0A2A6RNH6"/>
<dbReference type="Proteomes" id="UP000220527">
    <property type="component" value="Unassembled WGS sequence"/>
</dbReference>
<dbReference type="OrthoDB" id="9797216at2"/>
<evidence type="ECO:0000259" key="1">
    <source>
        <dbReference type="Pfam" id="PF01037"/>
    </source>
</evidence>
<dbReference type="Pfam" id="PF01037">
    <property type="entry name" value="AsnC_trans_reg"/>
    <property type="match status" value="1"/>
</dbReference>